<evidence type="ECO:0000256" key="3">
    <source>
        <dbReference type="ARBA" id="ARBA00004738"/>
    </source>
</evidence>
<evidence type="ECO:0000256" key="4">
    <source>
        <dbReference type="ARBA" id="ARBA00005037"/>
    </source>
</evidence>
<evidence type="ECO:0000259" key="13">
    <source>
        <dbReference type="Pfam" id="PF10590"/>
    </source>
</evidence>
<keyword evidence="10" id="KW-0560">Oxidoreductase</keyword>
<dbReference type="PANTHER" id="PTHR10851:SF0">
    <property type="entry name" value="PYRIDOXINE-5'-PHOSPHATE OXIDASE"/>
    <property type="match status" value="1"/>
</dbReference>
<dbReference type="EMBL" id="GEEE01000526">
    <property type="protein sequence ID" value="JAP62699.1"/>
    <property type="molecule type" value="Transcribed_RNA"/>
</dbReference>
<comment type="pathway">
    <text evidence="4">Cofactor metabolism; pyridoxal 5'-phosphate salvage; pyridoxal 5'-phosphate from pyridoxine 5'-phosphate: step 1/1.</text>
</comment>
<evidence type="ECO:0000256" key="7">
    <source>
        <dbReference type="ARBA" id="ARBA00012801"/>
    </source>
</evidence>
<name>A0A0V0JAJ6_SCHSO</name>
<dbReference type="InterPro" id="IPR000659">
    <property type="entry name" value="Pyridox_Oxase"/>
</dbReference>
<evidence type="ECO:0000256" key="8">
    <source>
        <dbReference type="ARBA" id="ARBA00022630"/>
    </source>
</evidence>
<protein>
    <recommendedName>
        <fullName evidence="7">pyridoxal 5'-phosphate synthase</fullName>
        <ecNumber evidence="7">1.4.3.5</ecNumber>
    </recommendedName>
</protein>
<dbReference type="FunFam" id="2.30.110.10:FF:000005">
    <property type="entry name" value="NAD(P)H-hydrate epimerase"/>
    <property type="match status" value="1"/>
</dbReference>
<dbReference type="Gene3D" id="2.30.110.10">
    <property type="entry name" value="Electron Transport, Fmn-binding Protein, Chain A"/>
    <property type="match status" value="1"/>
</dbReference>
<accession>A0A0V0JAJ6</accession>
<dbReference type="PANTHER" id="PTHR10851">
    <property type="entry name" value="PYRIDOXINE-5-PHOSPHATE OXIDASE"/>
    <property type="match status" value="1"/>
</dbReference>
<dbReference type="SUPFAM" id="SSF50475">
    <property type="entry name" value="FMN-binding split barrel"/>
    <property type="match status" value="1"/>
</dbReference>
<dbReference type="GO" id="GO:0010181">
    <property type="term" value="F:FMN binding"/>
    <property type="evidence" value="ECO:0007669"/>
    <property type="project" value="InterPro"/>
</dbReference>
<evidence type="ECO:0000256" key="10">
    <source>
        <dbReference type="ARBA" id="ARBA00023002"/>
    </source>
</evidence>
<sequence length="300" mass="34699">AIQTRKSALSIDCEVPVTVCCWYLFTWCCVLQSQAWMRSFCRLNSLIRSASRLNRGMPYLDIKSMRIPYRKEVDRFTDFSLKFKNPFLQFKQWFEEAVTCPDVFEANAMVLSTVSRLFRIFLTIFPAREGRPSSRFVLLKGLDERGFQFFTNASSQKGKEMETNKHVSLLFYWEPLKRQVRINGEATLLPEEEAVSYFSSRPKSSQIAAFVSDQSAPVCSDAALLSEFKKAEKEFDSTSTVPKPKSWVGYSVMPDSVEFWQGQTNRLHDRILFFRPNSSTPMSEFAKPGDDGWYYERLAP</sequence>
<dbReference type="NCBIfam" id="NF004231">
    <property type="entry name" value="PRK05679.1"/>
    <property type="match status" value="1"/>
</dbReference>
<comment type="subunit">
    <text evidence="6">Homodimer.</text>
</comment>
<evidence type="ECO:0000256" key="2">
    <source>
        <dbReference type="ARBA" id="ARBA00003691"/>
    </source>
</evidence>
<proteinExistence type="inferred from homology"/>
<evidence type="ECO:0000256" key="1">
    <source>
        <dbReference type="ARBA" id="ARBA00001917"/>
    </source>
</evidence>
<dbReference type="InterPro" id="IPR011576">
    <property type="entry name" value="Pyridox_Oxase_N"/>
</dbReference>
<comment type="similarity">
    <text evidence="5">Belongs to the pyridoxamine 5'-phosphate oxidase family.</text>
</comment>
<evidence type="ECO:0000259" key="12">
    <source>
        <dbReference type="Pfam" id="PF01243"/>
    </source>
</evidence>
<comment type="cofactor">
    <cofactor evidence="1">
        <name>FMN</name>
        <dbReference type="ChEBI" id="CHEBI:58210"/>
    </cofactor>
</comment>
<keyword evidence="9" id="KW-0288">FMN</keyword>
<keyword evidence="8" id="KW-0285">Flavoprotein</keyword>
<reference evidence="14" key="1">
    <citation type="submission" date="2016-01" db="EMBL/GenBank/DDBJ databases">
        <title>Reference transcriptome for the parasite Schistocephalus solidus: insights into the molecular evolution of parasitism.</title>
        <authorList>
            <person name="Hebert F.O."/>
            <person name="Grambauer S."/>
            <person name="Barber I."/>
            <person name="Landry C.R."/>
            <person name="Aubin-Horth N."/>
        </authorList>
    </citation>
    <scope>NUCLEOTIDE SEQUENCE</scope>
</reference>
<gene>
    <name evidence="14" type="primary">PNPO</name>
    <name evidence="14" type="ORF">TR157335</name>
</gene>
<organism evidence="14">
    <name type="scientific">Schistocephalus solidus</name>
    <name type="common">Tapeworm</name>
    <dbReference type="NCBI Taxonomy" id="70667"/>
    <lineage>
        <taxon>Eukaryota</taxon>
        <taxon>Metazoa</taxon>
        <taxon>Spiralia</taxon>
        <taxon>Lophotrochozoa</taxon>
        <taxon>Platyhelminthes</taxon>
        <taxon>Cestoda</taxon>
        <taxon>Eucestoda</taxon>
        <taxon>Diphyllobothriidea</taxon>
        <taxon>Diphyllobothriidae</taxon>
        <taxon>Schistocephalus</taxon>
    </lineage>
</organism>
<dbReference type="HAMAP" id="MF_01629">
    <property type="entry name" value="PdxH"/>
    <property type="match status" value="1"/>
</dbReference>
<evidence type="ECO:0000313" key="14">
    <source>
        <dbReference type="EMBL" id="JAP62699.1"/>
    </source>
</evidence>
<dbReference type="Pfam" id="PF01243">
    <property type="entry name" value="PNPOx_N"/>
    <property type="match status" value="1"/>
</dbReference>
<dbReference type="Pfam" id="PF10590">
    <property type="entry name" value="PNP_phzG_C"/>
    <property type="match status" value="1"/>
</dbReference>
<evidence type="ECO:0000256" key="9">
    <source>
        <dbReference type="ARBA" id="ARBA00022643"/>
    </source>
</evidence>
<comment type="function">
    <text evidence="2">Catalyzes the oxidation of either pyridoxine 5'-phosphate (PNP) or pyridoxamine 5'-phosphate (PMP) into pyridoxal 5'-phosphate (PLP).</text>
</comment>
<dbReference type="UniPathway" id="UPA01068">
    <property type="reaction ID" value="UER00304"/>
</dbReference>
<keyword evidence="11" id="KW-0664">Pyridoxine biosynthesis</keyword>
<dbReference type="PROSITE" id="PS01064">
    <property type="entry name" value="PYRIDOX_OXIDASE"/>
    <property type="match status" value="1"/>
</dbReference>
<feature type="non-terminal residue" evidence="14">
    <location>
        <position position="1"/>
    </location>
</feature>
<dbReference type="NCBIfam" id="TIGR00558">
    <property type="entry name" value="pdxH"/>
    <property type="match status" value="1"/>
</dbReference>
<evidence type="ECO:0000256" key="6">
    <source>
        <dbReference type="ARBA" id="ARBA00011738"/>
    </source>
</evidence>
<dbReference type="GO" id="GO:0008615">
    <property type="term" value="P:pyridoxine biosynthetic process"/>
    <property type="evidence" value="ECO:0007669"/>
    <property type="project" value="UniProtKB-KW"/>
</dbReference>
<dbReference type="InterPro" id="IPR019740">
    <property type="entry name" value="Pyridox_Oxase_CS"/>
</dbReference>
<evidence type="ECO:0000256" key="5">
    <source>
        <dbReference type="ARBA" id="ARBA00007301"/>
    </source>
</evidence>
<dbReference type="InterPro" id="IPR019576">
    <property type="entry name" value="Pyridoxamine_oxidase_dimer_C"/>
</dbReference>
<evidence type="ECO:0000256" key="11">
    <source>
        <dbReference type="ARBA" id="ARBA00023096"/>
    </source>
</evidence>
<feature type="domain" description="Pyridoxamine 5'-phosphate oxidase N-terminal" evidence="12">
    <location>
        <begin position="128"/>
        <end position="215"/>
    </location>
</feature>
<comment type="pathway">
    <text evidence="3">Cofactor metabolism; pyridoxal 5'-phosphate salvage; pyridoxal 5'-phosphate from pyridoxamine 5'-phosphate: step 1/1.</text>
</comment>
<dbReference type="GO" id="GO:0004733">
    <property type="term" value="F:pyridoxamine phosphate oxidase activity"/>
    <property type="evidence" value="ECO:0007669"/>
    <property type="project" value="UniProtKB-EC"/>
</dbReference>
<dbReference type="EC" id="1.4.3.5" evidence="7"/>
<dbReference type="InterPro" id="IPR012349">
    <property type="entry name" value="Split_barrel_FMN-bd"/>
</dbReference>
<dbReference type="AlphaFoldDB" id="A0A0V0JAJ6"/>
<feature type="domain" description="Pyridoxine 5'-phosphate oxidase dimerisation C-terminal" evidence="13">
    <location>
        <begin position="247"/>
        <end position="300"/>
    </location>
</feature>